<sequence>MRAVQPSSSGICALRVSPKPRARLVCLPHAGGSASYYRDWSKALPGHIDLLAVQYPGRAERYSEPFARSLESLADETAAALVQFADVPLVLFGHSLGAALAYEVALRLEQRALPLKRLIVSAHPAPHRQRESSLHQQTDDDLLEDIRRLSGGSTPLDEPVIREVFMPMLRNDYRLIESYARDIPERVGAPVDVCFPLDDDEISESEVRAWQDVTPWMLGILLFRGGHFYLQEQYWELVERLLQRLDSTNEPRR</sequence>
<comment type="caution">
    <text evidence="4">The sequence shown here is derived from an EMBL/GenBank/DDBJ whole genome shotgun (WGS) entry which is preliminary data.</text>
</comment>
<evidence type="ECO:0000256" key="2">
    <source>
        <dbReference type="ARBA" id="ARBA00022801"/>
    </source>
</evidence>
<dbReference type="GO" id="GO:0008610">
    <property type="term" value="P:lipid biosynthetic process"/>
    <property type="evidence" value="ECO:0007669"/>
    <property type="project" value="TreeGrafter"/>
</dbReference>
<gene>
    <name evidence="4" type="ORF">NB231_15653</name>
</gene>
<dbReference type="InterPro" id="IPR029058">
    <property type="entry name" value="AB_hydrolase_fold"/>
</dbReference>
<keyword evidence="5" id="KW-1185">Reference proteome</keyword>
<dbReference type="RefSeq" id="WP_005004371.1">
    <property type="nucleotide sequence ID" value="NZ_CH672427.1"/>
</dbReference>
<reference evidence="4 5" key="1">
    <citation type="submission" date="2006-02" db="EMBL/GenBank/DDBJ databases">
        <authorList>
            <person name="Waterbury J."/>
            <person name="Ferriera S."/>
            <person name="Johnson J."/>
            <person name="Kravitz S."/>
            <person name="Halpern A."/>
            <person name="Remington K."/>
            <person name="Beeson K."/>
            <person name="Tran B."/>
            <person name="Rogers Y.-H."/>
            <person name="Friedman R."/>
            <person name="Venter J.C."/>
        </authorList>
    </citation>
    <scope>NUCLEOTIDE SEQUENCE [LARGE SCALE GENOMIC DNA]</scope>
    <source>
        <strain evidence="4 5">Nb-231</strain>
    </source>
</reference>
<dbReference type="EMBL" id="AAOF01000001">
    <property type="protein sequence ID" value="EAR23269.1"/>
    <property type="molecule type" value="Genomic_DNA"/>
</dbReference>
<evidence type="ECO:0000313" key="4">
    <source>
        <dbReference type="EMBL" id="EAR23269.1"/>
    </source>
</evidence>
<dbReference type="Pfam" id="PF00975">
    <property type="entry name" value="Thioesterase"/>
    <property type="match status" value="1"/>
</dbReference>
<dbReference type="InterPro" id="IPR012223">
    <property type="entry name" value="TEII"/>
</dbReference>
<name>A4BLT1_9GAMM</name>
<evidence type="ECO:0000313" key="5">
    <source>
        <dbReference type="Proteomes" id="UP000003374"/>
    </source>
</evidence>
<dbReference type="HOGENOM" id="CLU_070456_1_2_6"/>
<dbReference type="SMART" id="SM00824">
    <property type="entry name" value="PKS_TE"/>
    <property type="match status" value="1"/>
</dbReference>
<accession>A4BLT1</accession>
<comment type="similarity">
    <text evidence="1">Belongs to the thioesterase family.</text>
</comment>
<dbReference type="Gene3D" id="3.40.50.1820">
    <property type="entry name" value="alpha/beta hydrolase"/>
    <property type="match status" value="1"/>
</dbReference>
<dbReference type="Proteomes" id="UP000003374">
    <property type="component" value="Unassembled WGS sequence"/>
</dbReference>
<dbReference type="InterPro" id="IPR001031">
    <property type="entry name" value="Thioesterase"/>
</dbReference>
<protein>
    <submittedName>
        <fullName evidence="4">Pyochelin biosynthetic protein</fullName>
    </submittedName>
</protein>
<evidence type="ECO:0000259" key="3">
    <source>
        <dbReference type="SMART" id="SM00824"/>
    </source>
</evidence>
<dbReference type="eggNOG" id="COG3208">
    <property type="taxonomic scope" value="Bacteria"/>
</dbReference>
<dbReference type="AlphaFoldDB" id="A4BLT1"/>
<dbReference type="OrthoDB" id="8480037at2"/>
<dbReference type="InterPro" id="IPR020802">
    <property type="entry name" value="TesA-like"/>
</dbReference>
<keyword evidence="2" id="KW-0378">Hydrolase</keyword>
<dbReference type="GO" id="GO:0016787">
    <property type="term" value="F:hydrolase activity"/>
    <property type="evidence" value="ECO:0007669"/>
    <property type="project" value="UniProtKB-KW"/>
</dbReference>
<evidence type="ECO:0000256" key="1">
    <source>
        <dbReference type="ARBA" id="ARBA00007169"/>
    </source>
</evidence>
<feature type="domain" description="Thioesterase TesA-like" evidence="3">
    <location>
        <begin position="25"/>
        <end position="242"/>
    </location>
</feature>
<dbReference type="SUPFAM" id="SSF53474">
    <property type="entry name" value="alpha/beta-Hydrolases"/>
    <property type="match status" value="1"/>
</dbReference>
<dbReference type="STRING" id="314278.NB231_15653"/>
<proteinExistence type="inferred from homology"/>
<organism evidence="4 5">
    <name type="scientific">Nitrococcus mobilis Nb-231</name>
    <dbReference type="NCBI Taxonomy" id="314278"/>
    <lineage>
        <taxon>Bacteria</taxon>
        <taxon>Pseudomonadati</taxon>
        <taxon>Pseudomonadota</taxon>
        <taxon>Gammaproteobacteria</taxon>
        <taxon>Chromatiales</taxon>
        <taxon>Ectothiorhodospiraceae</taxon>
        <taxon>Nitrococcus</taxon>
    </lineage>
</organism>
<dbReference type="PANTHER" id="PTHR11487">
    <property type="entry name" value="THIOESTERASE"/>
    <property type="match status" value="1"/>
</dbReference>
<dbReference type="PANTHER" id="PTHR11487:SF0">
    <property type="entry name" value="S-ACYL FATTY ACID SYNTHASE THIOESTERASE, MEDIUM CHAIN"/>
    <property type="match status" value="1"/>
</dbReference>